<evidence type="ECO:0000256" key="1">
    <source>
        <dbReference type="SAM" id="SignalP"/>
    </source>
</evidence>
<comment type="caution">
    <text evidence="2">The sequence shown here is derived from an EMBL/GenBank/DDBJ whole genome shotgun (WGS) entry which is preliminary data.</text>
</comment>
<keyword evidence="3" id="KW-1185">Reference proteome</keyword>
<accession>A0A6N6MR17</accession>
<protein>
    <submittedName>
        <fullName evidence="2">Phosphate-starvation-inducible protein PsiF</fullName>
    </submittedName>
</protein>
<dbReference type="Pfam" id="PF07769">
    <property type="entry name" value="PsiF_repeat"/>
    <property type="match status" value="2"/>
</dbReference>
<dbReference type="EMBL" id="VZZJ01000012">
    <property type="protein sequence ID" value="KAB1072578.1"/>
    <property type="molecule type" value="Genomic_DNA"/>
</dbReference>
<name>A0A6N6MR17_9HYPH</name>
<evidence type="ECO:0000313" key="2">
    <source>
        <dbReference type="EMBL" id="KAB1072578.1"/>
    </source>
</evidence>
<gene>
    <name evidence="2" type="ORF">F6X51_14895</name>
</gene>
<sequence length="112" mass="11640">MRTLGLAIPLFLVLAAPALVQPAFAQTAAPTAGQAAQRERMKTCNADAGTQKLTGDARKGFMADCLAGKSAAAPAKTLTPQQEKMKSCNADASAKSLKGKDRRTFLSTCLKG</sequence>
<dbReference type="RefSeq" id="WP_150964468.1">
    <property type="nucleotide sequence ID" value="NZ_VZZJ01000012.1"/>
</dbReference>
<dbReference type="InterPro" id="IPR011690">
    <property type="entry name" value="P_starv_induced_PsiF"/>
</dbReference>
<feature type="chain" id="PRO_5026749037" evidence="1">
    <location>
        <begin position="26"/>
        <end position="112"/>
    </location>
</feature>
<proteinExistence type="predicted"/>
<reference evidence="2 3" key="1">
    <citation type="submission" date="2019-09" db="EMBL/GenBank/DDBJ databases">
        <title>YIM 132548 draft genome.</title>
        <authorList>
            <person name="Jiang L."/>
        </authorList>
    </citation>
    <scope>NUCLEOTIDE SEQUENCE [LARGE SCALE GENOMIC DNA]</scope>
    <source>
        <strain evidence="2 3">YIM 132548</strain>
    </source>
</reference>
<organism evidence="2 3">
    <name type="scientific">Methylobacterium planeticum</name>
    <dbReference type="NCBI Taxonomy" id="2615211"/>
    <lineage>
        <taxon>Bacteria</taxon>
        <taxon>Pseudomonadati</taxon>
        <taxon>Pseudomonadota</taxon>
        <taxon>Alphaproteobacteria</taxon>
        <taxon>Hyphomicrobiales</taxon>
        <taxon>Methylobacteriaceae</taxon>
        <taxon>Methylobacterium</taxon>
    </lineage>
</organism>
<dbReference type="AlphaFoldDB" id="A0A6N6MR17"/>
<evidence type="ECO:0000313" key="3">
    <source>
        <dbReference type="Proteomes" id="UP000441523"/>
    </source>
</evidence>
<dbReference type="Proteomes" id="UP000441523">
    <property type="component" value="Unassembled WGS sequence"/>
</dbReference>
<keyword evidence="1" id="KW-0732">Signal</keyword>
<feature type="signal peptide" evidence="1">
    <location>
        <begin position="1"/>
        <end position="25"/>
    </location>
</feature>